<dbReference type="Gramene" id="OMO50289">
    <property type="protein sequence ID" value="OMO50289"/>
    <property type="gene ID" value="CCACVL1_30532"/>
</dbReference>
<evidence type="ECO:0000256" key="9">
    <source>
        <dbReference type="RuleBase" id="RU000488"/>
    </source>
</evidence>
<dbReference type="Pfam" id="PF00153">
    <property type="entry name" value="Mito_carr"/>
    <property type="match status" value="2"/>
</dbReference>
<evidence type="ECO:0000256" key="8">
    <source>
        <dbReference type="PROSITE-ProRule" id="PRU00282"/>
    </source>
</evidence>
<dbReference type="STRING" id="210143.A0A1R3FWS2"/>
<dbReference type="EMBL" id="AWWV01016206">
    <property type="protein sequence ID" value="OMO50289.1"/>
    <property type="molecule type" value="Genomic_DNA"/>
</dbReference>
<dbReference type="OrthoDB" id="44467at2759"/>
<evidence type="ECO:0000256" key="7">
    <source>
        <dbReference type="ARBA" id="ARBA00023136"/>
    </source>
</evidence>
<evidence type="ECO:0000256" key="5">
    <source>
        <dbReference type="ARBA" id="ARBA00022737"/>
    </source>
</evidence>
<dbReference type="OMA" id="EWLAWGR"/>
<dbReference type="InterPro" id="IPR023395">
    <property type="entry name" value="MCP_dom_sf"/>
</dbReference>
<feature type="repeat" description="Solcar" evidence="8">
    <location>
        <begin position="171"/>
        <end position="290"/>
    </location>
</feature>
<evidence type="ECO:0000313" key="10">
    <source>
        <dbReference type="EMBL" id="OMO50289.1"/>
    </source>
</evidence>
<dbReference type="SUPFAM" id="SSF103506">
    <property type="entry name" value="Mitochondrial carrier"/>
    <property type="match status" value="1"/>
</dbReference>
<dbReference type="InterPro" id="IPR018108">
    <property type="entry name" value="MCP_transmembrane"/>
</dbReference>
<keyword evidence="7 8" id="KW-0472">Membrane</keyword>
<dbReference type="Gene3D" id="1.50.40.10">
    <property type="entry name" value="Mitochondrial carrier domain"/>
    <property type="match status" value="1"/>
</dbReference>
<reference evidence="10 11" key="1">
    <citation type="submission" date="2013-09" db="EMBL/GenBank/DDBJ databases">
        <title>Corchorus capsularis genome sequencing.</title>
        <authorList>
            <person name="Alam M."/>
            <person name="Haque M.S."/>
            <person name="Islam M.S."/>
            <person name="Emdad E.M."/>
            <person name="Islam M.M."/>
            <person name="Ahmed B."/>
            <person name="Halim A."/>
            <person name="Hossen Q.M.M."/>
            <person name="Hossain M.Z."/>
            <person name="Ahmed R."/>
            <person name="Khan M.M."/>
            <person name="Islam R."/>
            <person name="Rashid M.M."/>
            <person name="Khan S.A."/>
            <person name="Rahman M.S."/>
            <person name="Alam M."/>
        </authorList>
    </citation>
    <scope>NUCLEOTIDE SEQUENCE [LARGE SCALE GENOMIC DNA]</scope>
    <source>
        <strain evidence="11">cv. CVL-1</strain>
        <tissue evidence="10">Whole seedling</tissue>
    </source>
</reference>
<keyword evidence="11" id="KW-1185">Reference proteome</keyword>
<dbReference type="AlphaFoldDB" id="A0A1R3FWS2"/>
<comment type="similarity">
    <text evidence="2 9">Belongs to the mitochondrial carrier (TC 2.A.29) family.</text>
</comment>
<organism evidence="10 11">
    <name type="scientific">Corchorus capsularis</name>
    <name type="common">Jute</name>
    <dbReference type="NCBI Taxonomy" id="210143"/>
    <lineage>
        <taxon>Eukaryota</taxon>
        <taxon>Viridiplantae</taxon>
        <taxon>Streptophyta</taxon>
        <taxon>Embryophyta</taxon>
        <taxon>Tracheophyta</taxon>
        <taxon>Spermatophyta</taxon>
        <taxon>Magnoliopsida</taxon>
        <taxon>eudicotyledons</taxon>
        <taxon>Gunneridae</taxon>
        <taxon>Pentapetalae</taxon>
        <taxon>rosids</taxon>
        <taxon>malvids</taxon>
        <taxon>Malvales</taxon>
        <taxon>Malvaceae</taxon>
        <taxon>Grewioideae</taxon>
        <taxon>Apeibeae</taxon>
        <taxon>Corchorus</taxon>
    </lineage>
</organism>
<feature type="repeat" description="Solcar" evidence="8">
    <location>
        <begin position="73"/>
        <end position="161"/>
    </location>
</feature>
<keyword evidence="6" id="KW-1133">Transmembrane helix</keyword>
<protein>
    <recommendedName>
        <fullName evidence="12">Mitochondrial substrate/solute carrier</fullName>
    </recommendedName>
</protein>
<sequence length="435" mass="47753">MVCWRDWNFKEQWLFDAPAQLGGLNHAAKGLPNNTCGTIAIKLALNAANGKTIGSMAWRYMGEVEMDELLQNHLFATHAIAASGSVVFGTALTYPLDTMKSLIQVGSGSRSSKQLTSSQVINRVRFLSGYSGLYNGFEWLAWGRIFGMGARFGIYEVLTAFYKDGREDNNVYVSEALMAGMAAGAVESLTSSPFELIKLRAQVTSASRIPSVTPATKNRVGVPAITRLLRGYTPDMKALNHSVVYDVRRPSQIISLEGWGALWRGLHSGIARDSIFGGVFFSTWQFLHRAMLDWKAVGMDPPPRYDEEIGPLSPLAVSLAAGFSGSVAAAASHSFDTAKSRSQCTVLPKFIAMERKLLKWKIPGKRFEKLAGIHPADRNLLFRAIWLRMARSGIASFMIGLIIEEGKTENGEINAVENGGFVAAMKRRDGIWKTF</sequence>
<accession>A0A1R3FWS2</accession>
<keyword evidence="3 9" id="KW-0813">Transport</keyword>
<evidence type="ECO:0000256" key="6">
    <source>
        <dbReference type="ARBA" id="ARBA00022989"/>
    </source>
</evidence>
<comment type="subcellular location">
    <subcellularLocation>
        <location evidence="1">Membrane</location>
        <topology evidence="1">Multi-pass membrane protein</topology>
    </subcellularLocation>
</comment>
<evidence type="ECO:0000256" key="2">
    <source>
        <dbReference type="ARBA" id="ARBA00006375"/>
    </source>
</evidence>
<dbReference type="GO" id="GO:0016020">
    <property type="term" value="C:membrane"/>
    <property type="evidence" value="ECO:0007669"/>
    <property type="project" value="UniProtKB-SubCell"/>
</dbReference>
<evidence type="ECO:0000256" key="4">
    <source>
        <dbReference type="ARBA" id="ARBA00022692"/>
    </source>
</evidence>
<keyword evidence="4 8" id="KW-0812">Transmembrane</keyword>
<evidence type="ECO:0008006" key="12">
    <source>
        <dbReference type="Google" id="ProtNLM"/>
    </source>
</evidence>
<keyword evidence="5" id="KW-0677">Repeat</keyword>
<dbReference type="PROSITE" id="PS50920">
    <property type="entry name" value="SOLCAR"/>
    <property type="match status" value="2"/>
</dbReference>
<name>A0A1R3FWS2_COCAP</name>
<dbReference type="Proteomes" id="UP000188268">
    <property type="component" value="Unassembled WGS sequence"/>
</dbReference>
<evidence type="ECO:0000256" key="3">
    <source>
        <dbReference type="ARBA" id="ARBA00022448"/>
    </source>
</evidence>
<evidence type="ECO:0000256" key="1">
    <source>
        <dbReference type="ARBA" id="ARBA00004141"/>
    </source>
</evidence>
<comment type="caution">
    <text evidence="10">The sequence shown here is derived from an EMBL/GenBank/DDBJ whole genome shotgun (WGS) entry which is preliminary data.</text>
</comment>
<gene>
    <name evidence="10" type="ORF">CCACVL1_30532</name>
</gene>
<proteinExistence type="inferred from homology"/>
<evidence type="ECO:0000313" key="11">
    <source>
        <dbReference type="Proteomes" id="UP000188268"/>
    </source>
</evidence>
<dbReference type="PANTHER" id="PTHR45667">
    <property type="entry name" value="S-ADENOSYLMETHIONINE MITOCHONDRIAL CARRIER PROTEIN"/>
    <property type="match status" value="1"/>
</dbReference>